<sequence length="106" mass="11318">MSSDDQYEQQNDAMAGTNDVPAGDSKDNDYASRTGQSHIPVQTDDAPVEESPYKAETADSDAQLAQDEQDAIKEGETVSSRTRGATKPSGTYTEPGDEEVSEESAL</sequence>
<evidence type="ECO:0000313" key="1">
    <source>
        <dbReference type="EMBL" id="KAK3062929.1"/>
    </source>
</evidence>
<evidence type="ECO:0000313" key="2">
    <source>
        <dbReference type="Proteomes" id="UP001186974"/>
    </source>
</evidence>
<organism evidence="1 2">
    <name type="scientific">Coniosporium uncinatum</name>
    <dbReference type="NCBI Taxonomy" id="93489"/>
    <lineage>
        <taxon>Eukaryota</taxon>
        <taxon>Fungi</taxon>
        <taxon>Dikarya</taxon>
        <taxon>Ascomycota</taxon>
        <taxon>Pezizomycotina</taxon>
        <taxon>Dothideomycetes</taxon>
        <taxon>Dothideomycetes incertae sedis</taxon>
        <taxon>Coniosporium</taxon>
    </lineage>
</organism>
<comment type="caution">
    <text evidence="1">The sequence shown here is derived from an EMBL/GenBank/DDBJ whole genome shotgun (WGS) entry which is preliminary data.</text>
</comment>
<accession>A0ACC3D7H3</accession>
<gene>
    <name evidence="1" type="ORF">LTS18_003082</name>
</gene>
<dbReference type="Proteomes" id="UP001186974">
    <property type="component" value="Unassembled WGS sequence"/>
</dbReference>
<proteinExistence type="predicted"/>
<name>A0ACC3D7H3_9PEZI</name>
<reference evidence="1" key="1">
    <citation type="submission" date="2024-09" db="EMBL/GenBank/DDBJ databases">
        <title>Black Yeasts Isolated from many extreme environments.</title>
        <authorList>
            <person name="Coleine C."/>
            <person name="Stajich J.E."/>
            <person name="Selbmann L."/>
        </authorList>
    </citation>
    <scope>NUCLEOTIDE SEQUENCE</scope>
    <source>
        <strain evidence="1">CCFEE 5737</strain>
    </source>
</reference>
<keyword evidence="2" id="KW-1185">Reference proteome</keyword>
<protein>
    <submittedName>
        <fullName evidence="1">Uncharacterized protein</fullName>
    </submittedName>
</protein>
<dbReference type="EMBL" id="JAWDJW010007067">
    <property type="protein sequence ID" value="KAK3062929.1"/>
    <property type="molecule type" value="Genomic_DNA"/>
</dbReference>